<evidence type="ECO:0000256" key="11">
    <source>
        <dbReference type="SAM" id="Phobius"/>
    </source>
</evidence>
<dbReference type="GO" id="GO:0015293">
    <property type="term" value="F:symporter activity"/>
    <property type="evidence" value="ECO:0007669"/>
    <property type="project" value="UniProtKB-KW"/>
</dbReference>
<evidence type="ECO:0000256" key="8">
    <source>
        <dbReference type="ARBA" id="ARBA00023136"/>
    </source>
</evidence>
<evidence type="ECO:0000256" key="4">
    <source>
        <dbReference type="ARBA" id="ARBA00022692"/>
    </source>
</evidence>
<dbReference type="EMBL" id="CAMGYJ010000009">
    <property type="protein sequence ID" value="CAI0542549.1"/>
    <property type="molecule type" value="Genomic_DNA"/>
</dbReference>
<keyword evidence="6" id="KW-0029">Amino-acid transport</keyword>
<dbReference type="InterPro" id="IPR013057">
    <property type="entry name" value="AA_transpt_TM"/>
</dbReference>
<keyword evidence="8 11" id="KW-0472">Membrane</keyword>
<evidence type="ECO:0000256" key="10">
    <source>
        <dbReference type="ARBA" id="ARBA00045588"/>
    </source>
</evidence>
<dbReference type="Pfam" id="PF01490">
    <property type="entry name" value="Aa_trans"/>
    <property type="match status" value="1"/>
</dbReference>
<dbReference type="GO" id="GO:0012505">
    <property type="term" value="C:endomembrane system"/>
    <property type="evidence" value="ECO:0007669"/>
    <property type="project" value="UniProtKB-SubCell"/>
</dbReference>
<evidence type="ECO:0000256" key="6">
    <source>
        <dbReference type="ARBA" id="ARBA00022970"/>
    </source>
</evidence>
<keyword evidence="9" id="KW-0927">Auxin signaling pathway</keyword>
<feature type="transmembrane region" description="Helical" evidence="11">
    <location>
        <begin position="12"/>
        <end position="33"/>
    </location>
</feature>
<keyword evidence="3" id="KW-0813">Transport</keyword>
<comment type="similarity">
    <text evidence="2">Belongs to the amino acid/polyamine transporter 2 family. Amino acid/auxin permease (AAAP) (TC 2.A.18.1) subfamily.</text>
</comment>
<keyword evidence="7 11" id="KW-1133">Transmembrane helix</keyword>
<organism evidence="13 14">
    <name type="scientific">Linum tenue</name>
    <dbReference type="NCBI Taxonomy" id="586396"/>
    <lineage>
        <taxon>Eukaryota</taxon>
        <taxon>Viridiplantae</taxon>
        <taxon>Streptophyta</taxon>
        <taxon>Embryophyta</taxon>
        <taxon>Tracheophyta</taxon>
        <taxon>Spermatophyta</taxon>
        <taxon>Magnoliopsida</taxon>
        <taxon>eudicotyledons</taxon>
        <taxon>Gunneridae</taxon>
        <taxon>Pentapetalae</taxon>
        <taxon>rosids</taxon>
        <taxon>fabids</taxon>
        <taxon>Malpighiales</taxon>
        <taxon>Linaceae</taxon>
        <taxon>Linum</taxon>
    </lineage>
</organism>
<evidence type="ECO:0000256" key="7">
    <source>
        <dbReference type="ARBA" id="ARBA00022989"/>
    </source>
</evidence>
<keyword evidence="14" id="KW-1185">Reference proteome</keyword>
<dbReference type="GO" id="GO:0009734">
    <property type="term" value="P:auxin-activated signaling pathway"/>
    <property type="evidence" value="ECO:0007669"/>
    <property type="project" value="UniProtKB-KW"/>
</dbReference>
<dbReference type="Proteomes" id="UP001154282">
    <property type="component" value="Unassembled WGS sequence"/>
</dbReference>
<name>A0AAV0QAD8_9ROSI</name>
<evidence type="ECO:0000256" key="1">
    <source>
        <dbReference type="ARBA" id="ARBA00004127"/>
    </source>
</evidence>
<comment type="subcellular location">
    <subcellularLocation>
        <location evidence="1">Endomembrane system</location>
        <topology evidence="1">Multi-pass membrane protein</topology>
    </subcellularLocation>
</comment>
<keyword evidence="5" id="KW-0769">Symport</keyword>
<protein>
    <recommendedName>
        <fullName evidence="12">Amino acid transporter transmembrane domain-containing protein</fullName>
    </recommendedName>
</protein>
<evidence type="ECO:0000313" key="14">
    <source>
        <dbReference type="Proteomes" id="UP001154282"/>
    </source>
</evidence>
<reference evidence="13" key="1">
    <citation type="submission" date="2022-08" db="EMBL/GenBank/DDBJ databases">
        <authorList>
            <person name="Gutierrez-Valencia J."/>
        </authorList>
    </citation>
    <scope>NUCLEOTIDE SEQUENCE</scope>
</reference>
<feature type="domain" description="Amino acid transporter transmembrane" evidence="12">
    <location>
        <begin position="2"/>
        <end position="87"/>
    </location>
</feature>
<dbReference type="AlphaFoldDB" id="A0AAV0QAD8"/>
<evidence type="ECO:0000259" key="12">
    <source>
        <dbReference type="Pfam" id="PF01490"/>
    </source>
</evidence>
<comment type="function">
    <text evidence="10">Carrier protein involved in proton-driven auxin influx. Mediates the formation of auxin gradient from developing leaves (site of auxin biosynthesis) to tips by contributing to the loading of auxin in vascular tissues and facilitating acropetal (base to tip) auxin transport within inner tissues of the root apex, and basipetal (tip to base) auxin transport within outer tissues of the root apex. May be involved in lateral roots and nodules formation.</text>
</comment>
<evidence type="ECO:0000256" key="3">
    <source>
        <dbReference type="ARBA" id="ARBA00022448"/>
    </source>
</evidence>
<feature type="non-terminal residue" evidence="13">
    <location>
        <position position="1"/>
    </location>
</feature>
<accession>A0AAV0QAD8</accession>
<dbReference type="PANTHER" id="PTHR48017">
    <property type="entry name" value="OS05G0424000 PROTEIN-RELATED"/>
    <property type="match status" value="1"/>
</dbReference>
<evidence type="ECO:0000256" key="9">
    <source>
        <dbReference type="ARBA" id="ARBA00023294"/>
    </source>
</evidence>
<keyword evidence="4 11" id="KW-0812">Transmembrane</keyword>
<comment type="caution">
    <text evidence="13">The sequence shown here is derived from an EMBL/GenBank/DDBJ whole genome shotgun (WGS) entry which is preliminary data.</text>
</comment>
<evidence type="ECO:0000313" key="13">
    <source>
        <dbReference type="EMBL" id="CAI0542549.1"/>
    </source>
</evidence>
<sequence length="94" mass="10238">SGTWVTASTHIITAVIGSGVLSLAWSIAQLGWVVGPASLIAFSLITLFTSLLLAGAYRHPGAQRKYTYLDAVRAHLSQSLVLFKCMMYFYSNQQ</sequence>
<feature type="transmembrane region" description="Helical" evidence="11">
    <location>
        <begin position="39"/>
        <end position="57"/>
    </location>
</feature>
<proteinExistence type="inferred from homology"/>
<evidence type="ECO:0000256" key="2">
    <source>
        <dbReference type="ARBA" id="ARBA00005590"/>
    </source>
</evidence>
<evidence type="ECO:0000256" key="5">
    <source>
        <dbReference type="ARBA" id="ARBA00022847"/>
    </source>
</evidence>
<dbReference type="GO" id="GO:0006865">
    <property type="term" value="P:amino acid transport"/>
    <property type="evidence" value="ECO:0007669"/>
    <property type="project" value="UniProtKB-KW"/>
</dbReference>
<gene>
    <name evidence="13" type="ORF">LITE_LOCUS42527</name>
</gene>